<accession>A0AAN6EM00</accession>
<dbReference type="EMBL" id="JAJGCB010000023">
    <property type="protein sequence ID" value="KAJ8987648.1"/>
    <property type="molecule type" value="Genomic_DNA"/>
</dbReference>
<dbReference type="PANTHER" id="PTHR22761:SF18">
    <property type="entry name" value="SORTING PROTEIN SNF7 FAMILY PROTEIN, PUTATIVE (AFU_ORTHOLOGUE AFUA_2G16692)-RELATED"/>
    <property type="match status" value="1"/>
</dbReference>
<dbReference type="GO" id="GO:0009898">
    <property type="term" value="C:cytoplasmic side of plasma membrane"/>
    <property type="evidence" value="ECO:0007669"/>
    <property type="project" value="TreeGrafter"/>
</dbReference>
<feature type="compositionally biased region" description="Polar residues" evidence="1">
    <location>
        <begin position="432"/>
        <end position="441"/>
    </location>
</feature>
<evidence type="ECO:0000313" key="3">
    <source>
        <dbReference type="Proteomes" id="UP001161757"/>
    </source>
</evidence>
<dbReference type="InterPro" id="IPR005024">
    <property type="entry name" value="Snf7_fam"/>
</dbReference>
<dbReference type="Gene3D" id="6.10.140.1230">
    <property type="match status" value="1"/>
</dbReference>
<evidence type="ECO:0000256" key="1">
    <source>
        <dbReference type="SAM" id="MobiDB-lite"/>
    </source>
</evidence>
<feature type="region of interest" description="Disordered" evidence="1">
    <location>
        <begin position="389"/>
        <end position="414"/>
    </location>
</feature>
<dbReference type="Proteomes" id="UP001161757">
    <property type="component" value="Unassembled WGS sequence"/>
</dbReference>
<sequence>MSPLLDWLVENEPAFRKTRLPSLYSDLTVQKTSNPEGYAANVTAWESALTRAALAGKLPVEQRLILQTSEDLLNALASPQYGRPSGLGCVLDDAVRHGKMIDLKDFLTSDKSIYNRSWLPSPWAILRWSLRQVGIVGAHSYEAPGGRLRNGSLVLVPALEEIYKKMQPVRDRHTQSLTDRILSRELLTMELNDLVPGDTPLSEEDVNVVLRFLARDKQVLNYDATTIKFKAPSASVPEPITHEDRSIASLKTLITNLTAQIDNLTARVSVLHNSAQQAVKAGNKTSALSALRSKKLAERSLQSRVNTMHQLEEVYGKIQAAADQVEVVAAMEASAGVLKTLNKQVGGVEKVEDVLESLREEMGKVDEVTGVIAEPLDGKAVLDEGEVDEELESMEREERIKQEEKEREVKKQIEAQEAEATRRRLAELDQVQAAQAESQPQARERPRNDQENVPMCDAALEQSLSSSMEKLRKLDIDEVQQQPNQDDQNRLEAVRQAQHNEQQERIMEETS</sequence>
<dbReference type="GO" id="GO:0006900">
    <property type="term" value="P:vesicle budding from membrane"/>
    <property type="evidence" value="ECO:0007669"/>
    <property type="project" value="TreeGrafter"/>
</dbReference>
<feature type="compositionally biased region" description="Basic and acidic residues" evidence="1">
    <location>
        <begin position="501"/>
        <end position="511"/>
    </location>
</feature>
<name>A0AAN6EM00_EXODE</name>
<gene>
    <name evidence="2" type="ORF">HRR80_008282</name>
</gene>
<protein>
    <recommendedName>
        <fullName evidence="4">Charged multivesicular body protein 7</fullName>
    </recommendedName>
</protein>
<feature type="region of interest" description="Disordered" evidence="1">
    <location>
        <begin position="427"/>
        <end position="511"/>
    </location>
</feature>
<organism evidence="2 3">
    <name type="scientific">Exophiala dermatitidis</name>
    <name type="common">Black yeast-like fungus</name>
    <name type="synonym">Wangiella dermatitidis</name>
    <dbReference type="NCBI Taxonomy" id="5970"/>
    <lineage>
        <taxon>Eukaryota</taxon>
        <taxon>Fungi</taxon>
        <taxon>Dikarya</taxon>
        <taxon>Ascomycota</taxon>
        <taxon>Pezizomycotina</taxon>
        <taxon>Eurotiomycetes</taxon>
        <taxon>Chaetothyriomycetidae</taxon>
        <taxon>Chaetothyriales</taxon>
        <taxon>Herpotrichiellaceae</taxon>
        <taxon>Exophiala</taxon>
    </lineage>
</organism>
<dbReference type="AlphaFoldDB" id="A0AAN6EM00"/>
<dbReference type="PANTHER" id="PTHR22761">
    <property type="entry name" value="CHARGED MULTIVESICULAR BODY PROTEIN"/>
    <property type="match status" value="1"/>
</dbReference>
<feature type="compositionally biased region" description="Basic and acidic residues" evidence="1">
    <location>
        <begin position="393"/>
        <end position="414"/>
    </location>
</feature>
<comment type="caution">
    <text evidence="2">The sequence shown here is derived from an EMBL/GenBank/DDBJ whole genome shotgun (WGS) entry which is preliminary data.</text>
</comment>
<evidence type="ECO:0000313" key="2">
    <source>
        <dbReference type="EMBL" id="KAJ8987648.1"/>
    </source>
</evidence>
<dbReference type="GO" id="GO:0000815">
    <property type="term" value="C:ESCRT III complex"/>
    <property type="evidence" value="ECO:0007669"/>
    <property type="project" value="TreeGrafter"/>
</dbReference>
<evidence type="ECO:0008006" key="4">
    <source>
        <dbReference type="Google" id="ProtNLM"/>
    </source>
</evidence>
<proteinExistence type="predicted"/>
<reference evidence="2" key="1">
    <citation type="submission" date="2023-01" db="EMBL/GenBank/DDBJ databases">
        <title>Exophiala dermititidis isolated from Cystic Fibrosis Patient.</title>
        <authorList>
            <person name="Kurbessoian T."/>
            <person name="Crocker A."/>
            <person name="Murante D."/>
            <person name="Hogan D.A."/>
            <person name="Stajich J.E."/>
        </authorList>
    </citation>
    <scope>NUCLEOTIDE SEQUENCE</scope>
    <source>
        <strain evidence="2">Ex8</strain>
    </source>
</reference>
<dbReference type="GO" id="GO:0005771">
    <property type="term" value="C:multivesicular body"/>
    <property type="evidence" value="ECO:0007669"/>
    <property type="project" value="TreeGrafter"/>
</dbReference>
<dbReference type="Pfam" id="PF03357">
    <property type="entry name" value="Snf7"/>
    <property type="match status" value="1"/>
</dbReference>
<dbReference type="GO" id="GO:0032511">
    <property type="term" value="P:late endosome to vacuole transport via multivesicular body sorting pathway"/>
    <property type="evidence" value="ECO:0007669"/>
    <property type="project" value="TreeGrafter"/>
</dbReference>